<keyword evidence="1 2" id="KW-0732">Signal</keyword>
<evidence type="ECO:0000313" key="4">
    <source>
        <dbReference type="EMBL" id="GAA4899644.1"/>
    </source>
</evidence>
<proteinExistence type="predicted"/>
<dbReference type="Gene3D" id="2.40.160.20">
    <property type="match status" value="1"/>
</dbReference>
<dbReference type="SUPFAM" id="SSF56925">
    <property type="entry name" value="OMPA-like"/>
    <property type="match status" value="1"/>
</dbReference>
<comment type="caution">
    <text evidence="4">The sequence shown here is derived from an EMBL/GenBank/DDBJ whole genome shotgun (WGS) entry which is preliminary data.</text>
</comment>
<evidence type="ECO:0000256" key="2">
    <source>
        <dbReference type="SAM" id="SignalP"/>
    </source>
</evidence>
<dbReference type="InterPro" id="IPR011250">
    <property type="entry name" value="OMP/PagP_B-barrel"/>
</dbReference>
<feature type="chain" id="PRO_5045558111" description="Outer membrane protein beta-barrel domain-containing protein" evidence="2">
    <location>
        <begin position="20"/>
        <end position="175"/>
    </location>
</feature>
<name>A0ABP9FMJ9_9FLAO</name>
<dbReference type="InterPro" id="IPR027385">
    <property type="entry name" value="Beta-barrel_OMP"/>
</dbReference>
<protein>
    <recommendedName>
        <fullName evidence="3">Outer membrane protein beta-barrel domain-containing protein</fullName>
    </recommendedName>
</protein>
<feature type="signal peptide" evidence="2">
    <location>
        <begin position="1"/>
        <end position="19"/>
    </location>
</feature>
<keyword evidence="5" id="KW-1185">Reference proteome</keyword>
<feature type="domain" description="Outer membrane protein beta-barrel" evidence="3">
    <location>
        <begin position="6"/>
        <end position="175"/>
    </location>
</feature>
<evidence type="ECO:0000259" key="3">
    <source>
        <dbReference type="Pfam" id="PF13505"/>
    </source>
</evidence>
<accession>A0ABP9FMJ9</accession>
<evidence type="ECO:0000256" key="1">
    <source>
        <dbReference type="ARBA" id="ARBA00022729"/>
    </source>
</evidence>
<dbReference type="Proteomes" id="UP001500433">
    <property type="component" value="Unassembled WGS sequence"/>
</dbReference>
<dbReference type="Pfam" id="PF13505">
    <property type="entry name" value="OMP_b-brl"/>
    <property type="match status" value="1"/>
</dbReference>
<sequence length="175" mass="19700">MKKTLLLTVLLSFSFYGFSQDVKYGVRGGYTISHIDFDGTPTMENKHRNSVYIGFLANISLSKTLSLMPELQFSAEGAKTEALNLDYIQLPILLKFRVSEKIHAGLGPQIGIKVHKYEDGLKNLAYSAVVGVEYRINYAIFADVRYNYGIRNIFDDNLGITAKNRNIQLGVGYKF</sequence>
<gene>
    <name evidence="4" type="ORF">GCM10023311_26290</name>
</gene>
<dbReference type="RefSeq" id="WP_345274619.1">
    <property type="nucleotide sequence ID" value="NZ_BAABJH010000006.1"/>
</dbReference>
<organism evidence="4 5">
    <name type="scientific">Flaviramulus aquimarinus</name>
    <dbReference type="NCBI Taxonomy" id="1170456"/>
    <lineage>
        <taxon>Bacteria</taxon>
        <taxon>Pseudomonadati</taxon>
        <taxon>Bacteroidota</taxon>
        <taxon>Flavobacteriia</taxon>
        <taxon>Flavobacteriales</taxon>
        <taxon>Flavobacteriaceae</taxon>
        <taxon>Flaviramulus</taxon>
    </lineage>
</organism>
<dbReference type="EMBL" id="BAABJH010000006">
    <property type="protein sequence ID" value="GAA4899644.1"/>
    <property type="molecule type" value="Genomic_DNA"/>
</dbReference>
<reference evidence="5" key="1">
    <citation type="journal article" date="2019" name="Int. J. Syst. Evol. Microbiol.">
        <title>The Global Catalogue of Microorganisms (GCM) 10K type strain sequencing project: providing services to taxonomists for standard genome sequencing and annotation.</title>
        <authorList>
            <consortium name="The Broad Institute Genomics Platform"/>
            <consortium name="The Broad Institute Genome Sequencing Center for Infectious Disease"/>
            <person name="Wu L."/>
            <person name="Ma J."/>
        </authorList>
    </citation>
    <scope>NUCLEOTIDE SEQUENCE [LARGE SCALE GENOMIC DNA]</scope>
    <source>
        <strain evidence="5">JCM 18274</strain>
    </source>
</reference>
<evidence type="ECO:0000313" key="5">
    <source>
        <dbReference type="Proteomes" id="UP001500433"/>
    </source>
</evidence>